<dbReference type="EMBL" id="FN668642">
    <property type="protein sequence ID" value="CBK21475.2"/>
    <property type="molecule type" value="Genomic_DNA"/>
</dbReference>
<keyword evidence="5" id="KW-0235">DNA replication</keyword>
<dbReference type="GO" id="GO:0000166">
    <property type="term" value="F:nucleotide binding"/>
    <property type="evidence" value="ECO:0007669"/>
    <property type="project" value="InterPro"/>
</dbReference>
<evidence type="ECO:0000256" key="2">
    <source>
        <dbReference type="ARBA" id="ARBA00012417"/>
    </source>
</evidence>
<reference evidence="10" key="1">
    <citation type="submission" date="2010-02" db="EMBL/GenBank/DDBJ databases">
        <title>Sequencing and annotation of the Blastocystis hominis genome.</title>
        <authorList>
            <person name="Wincker P."/>
        </authorList>
    </citation>
    <scope>NUCLEOTIDE SEQUENCE</scope>
    <source>
        <strain evidence="10">Singapore isolate B</strain>
    </source>
</reference>
<dbReference type="Gene3D" id="3.30.420.10">
    <property type="entry name" value="Ribonuclease H-like superfamily/Ribonuclease H"/>
    <property type="match status" value="1"/>
</dbReference>
<dbReference type="InterPro" id="IPR036397">
    <property type="entry name" value="RNaseH_sf"/>
</dbReference>
<sequence length="855" mass="99714">MEYLTQLHESVKRYLFDELPLENSPSIERDFRATTVCPFCHKKLENDKVRHHAHVTAGQYICTCCTKCNLQLSFNKKNYRLPVYFHNGSHYDFTFIMKLIAAHSTSSDSLEVIPTTEDKEMQIEYNGIQFKDSLKLISSPLRSIVAQTLGGNLDLYVHTKQQLRKYCESRGKQWSDEYIDLLTRKEPMFYSLIKSYDTLNNTTIPSREQCIDDMKGEMMPQDEYDHMVKLWKTFDIKTWGEYYELYNVLDVTLMADAFEHFRVTTLKAFGVDPMHYITAPQMAYSLFLKVTMEGDHGESSLMTLARKWAQYIMRISANEGLTEKQLVKVFLNRMGEFYESKGIRLMEENEIEDFMRLLKNLRGGITQIVKRHAKVDIDNTEQTTAGSEGIYYLDANNLYGGAMHRMMPYELVGVPERQEVMKRINRDPNGWVQSLKTFGKYGFFIECDIEAPVELHDKFNDLPFFPVQKAGMYSDGIKKYAAKNDIVDKVKEVNTPKLICDLVPRQKYLVHYSLLQLGLQQGYRITHVHHLIRFKQAPFIFEYVNMLSEKRAKSKTTVEKNLYKLLANSTYGKFVETGLKRMKVKFANTWNEREAIIQKHGYDMIAGTTMYSENLIGIKLNTPVRKVEKPFFIGFAILDMSKHIIYDFYYNVLKTTFDNVELLGQDTDSLIVQLNDRGNIVHKMCDMYKSFDFSELDNTSYFYGELVKYYDHEVDKSKFPSLDSFLNFNKKLPGPIFKDEHNGHRITEFVGLRPKMYCLVDEKHVVHNAAKGVPRNVVIDGERMSVKNIDLYKRVLEAEKKEDAVIEGSFKRINNQAFNISTKEQTKTLMTCTDNKRWILDNNIHTLAFGHYKLK</sequence>
<dbReference type="Proteomes" id="UP000008312">
    <property type="component" value="Unassembled WGS sequence"/>
</dbReference>
<keyword evidence="4" id="KW-0548">Nucleotidyltransferase</keyword>
<gene>
    <name evidence="10" type="ORF">GSBLH_T00001639001</name>
</gene>
<dbReference type="OrthoDB" id="108321at2759"/>
<evidence type="ECO:0000256" key="6">
    <source>
        <dbReference type="ARBA" id="ARBA00022932"/>
    </source>
</evidence>
<accession>D8M086</accession>
<dbReference type="GO" id="GO:0003887">
    <property type="term" value="F:DNA-directed DNA polymerase activity"/>
    <property type="evidence" value="ECO:0007669"/>
    <property type="project" value="UniProtKB-KW"/>
</dbReference>
<dbReference type="InParanoid" id="D8M086"/>
<evidence type="ECO:0000256" key="4">
    <source>
        <dbReference type="ARBA" id="ARBA00022695"/>
    </source>
</evidence>
<evidence type="ECO:0000313" key="10">
    <source>
        <dbReference type="EMBL" id="CBK21475.2"/>
    </source>
</evidence>
<dbReference type="AlphaFoldDB" id="D8M086"/>
<keyword evidence="6" id="KW-0239">DNA-directed DNA polymerase</keyword>
<dbReference type="PANTHER" id="PTHR31511:SF12">
    <property type="entry name" value="RHO TERMINATION FACTOR N-TERMINAL DOMAIN-CONTAINING PROTEIN"/>
    <property type="match status" value="1"/>
</dbReference>
<comment type="similarity">
    <text evidence="1">Belongs to the DNA polymerase type-B family.</text>
</comment>
<dbReference type="PANTHER" id="PTHR31511">
    <property type="entry name" value="PROTEIN CBG23764"/>
    <property type="match status" value="1"/>
</dbReference>
<dbReference type="InterPro" id="IPR004868">
    <property type="entry name" value="DNA-dir_DNA_pol_B_mt/vir"/>
</dbReference>
<evidence type="ECO:0000256" key="5">
    <source>
        <dbReference type="ARBA" id="ARBA00022705"/>
    </source>
</evidence>
<evidence type="ECO:0000256" key="1">
    <source>
        <dbReference type="ARBA" id="ARBA00005755"/>
    </source>
</evidence>
<evidence type="ECO:0000256" key="3">
    <source>
        <dbReference type="ARBA" id="ARBA00022679"/>
    </source>
</evidence>
<name>D8M086_BLAHO</name>
<comment type="catalytic activity">
    <reaction evidence="8">
        <text>DNA(n) + a 2'-deoxyribonucleoside 5'-triphosphate = DNA(n+1) + diphosphate</text>
        <dbReference type="Rhea" id="RHEA:22508"/>
        <dbReference type="Rhea" id="RHEA-COMP:17339"/>
        <dbReference type="Rhea" id="RHEA-COMP:17340"/>
        <dbReference type="ChEBI" id="CHEBI:33019"/>
        <dbReference type="ChEBI" id="CHEBI:61560"/>
        <dbReference type="ChEBI" id="CHEBI:173112"/>
        <dbReference type="EC" id="2.7.7.7"/>
    </reaction>
</comment>
<dbReference type="GO" id="GO:0003677">
    <property type="term" value="F:DNA binding"/>
    <property type="evidence" value="ECO:0007669"/>
    <property type="project" value="UniProtKB-KW"/>
</dbReference>
<evidence type="ECO:0000313" key="11">
    <source>
        <dbReference type="Proteomes" id="UP000008312"/>
    </source>
</evidence>
<dbReference type="Pfam" id="PF03175">
    <property type="entry name" value="DNA_pol_B_2"/>
    <property type="match status" value="1"/>
</dbReference>
<dbReference type="SUPFAM" id="SSF53098">
    <property type="entry name" value="Ribonuclease H-like"/>
    <property type="match status" value="1"/>
</dbReference>
<evidence type="ECO:0000256" key="8">
    <source>
        <dbReference type="ARBA" id="ARBA00049244"/>
    </source>
</evidence>
<dbReference type="GeneID" id="24918876"/>
<organism evidence="10">
    <name type="scientific">Blastocystis hominis</name>
    <dbReference type="NCBI Taxonomy" id="12968"/>
    <lineage>
        <taxon>Eukaryota</taxon>
        <taxon>Sar</taxon>
        <taxon>Stramenopiles</taxon>
        <taxon>Bigyra</taxon>
        <taxon>Opalozoa</taxon>
        <taxon>Opalinata</taxon>
        <taxon>Blastocystidae</taxon>
        <taxon>Blastocystis</taxon>
    </lineage>
</organism>
<dbReference type="RefSeq" id="XP_012895523.1">
    <property type="nucleotide sequence ID" value="XM_013040069.1"/>
</dbReference>
<dbReference type="SUPFAM" id="SSF56672">
    <property type="entry name" value="DNA/RNA polymerases"/>
    <property type="match status" value="1"/>
</dbReference>
<dbReference type="EC" id="2.7.7.7" evidence="2"/>
<keyword evidence="3" id="KW-0808">Transferase</keyword>
<feature type="domain" description="DNA-directed DNA polymerase family B mitochondria/virus" evidence="9">
    <location>
        <begin position="246"/>
        <end position="592"/>
    </location>
</feature>
<dbReference type="GO" id="GO:0006260">
    <property type="term" value="P:DNA replication"/>
    <property type="evidence" value="ECO:0007669"/>
    <property type="project" value="UniProtKB-KW"/>
</dbReference>
<keyword evidence="7" id="KW-0238">DNA-binding</keyword>
<dbReference type="InterPro" id="IPR012337">
    <property type="entry name" value="RNaseH-like_sf"/>
</dbReference>
<protein>
    <recommendedName>
        <fullName evidence="2">DNA-directed DNA polymerase</fullName>
        <ecNumber evidence="2">2.7.7.7</ecNumber>
    </recommendedName>
</protein>
<keyword evidence="11" id="KW-1185">Reference proteome</keyword>
<evidence type="ECO:0000259" key="9">
    <source>
        <dbReference type="Pfam" id="PF03175"/>
    </source>
</evidence>
<proteinExistence type="inferred from homology"/>
<dbReference type="InterPro" id="IPR043502">
    <property type="entry name" value="DNA/RNA_pol_sf"/>
</dbReference>
<evidence type="ECO:0000256" key="7">
    <source>
        <dbReference type="ARBA" id="ARBA00023125"/>
    </source>
</evidence>